<proteinExistence type="predicted"/>
<evidence type="ECO:0000313" key="2">
    <source>
        <dbReference type="Proteomes" id="UP000007947"/>
    </source>
</evidence>
<accession>F5XT35</accession>
<name>F5XT35_MICPN</name>
<reference evidence="1 2" key="1">
    <citation type="submission" date="2011-05" db="EMBL/GenBank/DDBJ databases">
        <title>Whole genome sequence of Microlunatus phosphovorus NM-1.</title>
        <authorList>
            <person name="Hosoyama A."/>
            <person name="Sasaki K."/>
            <person name="Harada T."/>
            <person name="Igarashi R."/>
            <person name="Kawakoshi A."/>
            <person name="Sasagawa M."/>
            <person name="Fukada J."/>
            <person name="Nakamura S."/>
            <person name="Katano Y."/>
            <person name="Hanada S."/>
            <person name="Kamagata Y."/>
            <person name="Nakamura N."/>
            <person name="Yamazaki S."/>
            <person name="Fujita N."/>
        </authorList>
    </citation>
    <scope>NUCLEOTIDE SEQUENCE [LARGE SCALE GENOMIC DNA]</scope>
    <source>
        <strain evidence="2">ATCC 700054 / DSM 10555 / JCM 9379 / NBRC 101784 / NCIMB 13414 / VKM Ac-1990 / NM-1</strain>
    </source>
</reference>
<dbReference type="KEGG" id="mph:MLP_18930"/>
<dbReference type="Proteomes" id="UP000007947">
    <property type="component" value="Chromosome"/>
</dbReference>
<evidence type="ECO:0000313" key="1">
    <source>
        <dbReference type="EMBL" id="BAK34907.1"/>
    </source>
</evidence>
<dbReference type="EMBL" id="AP012204">
    <property type="protein sequence ID" value="BAK34907.1"/>
    <property type="molecule type" value="Genomic_DNA"/>
</dbReference>
<protein>
    <submittedName>
        <fullName evidence="1">Uncharacterized protein</fullName>
    </submittedName>
</protein>
<gene>
    <name evidence="1" type="ordered locus">MLP_18930</name>
</gene>
<organism evidence="1 2">
    <name type="scientific">Microlunatus phosphovorus (strain ATCC 700054 / DSM 10555 / JCM 9379 / NBRC 101784 / NCIMB 13414 / VKM Ac-1990 / NM-1)</name>
    <dbReference type="NCBI Taxonomy" id="1032480"/>
    <lineage>
        <taxon>Bacteria</taxon>
        <taxon>Bacillati</taxon>
        <taxon>Actinomycetota</taxon>
        <taxon>Actinomycetes</taxon>
        <taxon>Propionibacteriales</taxon>
        <taxon>Propionibacteriaceae</taxon>
        <taxon>Microlunatus</taxon>
    </lineage>
</organism>
<sequence length="58" mass="6205">MLTDKAALVDSAELRRIGTYLPRKPADLSLWLDQQLPHVLPDLLIPAGQKAGGPLSSG</sequence>
<dbReference type="AlphaFoldDB" id="F5XT35"/>
<keyword evidence="2" id="KW-1185">Reference proteome</keyword>
<dbReference type="HOGENOM" id="CLU_2974420_0_0_11"/>